<keyword evidence="6 7" id="KW-0687">Ribonucleoprotein</keyword>
<sequence length="153" mass="18209">MLISLTRSLYSVHSNKLKSTRNFFPRYRFPRDKASLMVLGENILGLWVTVKAKFVLKMNSLRNVNGMCNLFGSIGVFIPVATRNMMGLFNVQSRSYKMHDHLVRRCSDCYFDRREGRLYVECKTHPRHKQAQKMRPPQVPWLFKRPIWKTVRW</sequence>
<evidence type="ECO:0000256" key="1">
    <source>
        <dbReference type="ARBA" id="ARBA00004173"/>
    </source>
</evidence>
<dbReference type="InterPro" id="IPR035977">
    <property type="entry name" value="Ribosomal_bL36_sp"/>
</dbReference>
<evidence type="ECO:0000256" key="2">
    <source>
        <dbReference type="ARBA" id="ARBA00007645"/>
    </source>
</evidence>
<dbReference type="Pfam" id="PF00444">
    <property type="entry name" value="Ribosomal_L36"/>
    <property type="match status" value="1"/>
</dbReference>
<reference evidence="9" key="1">
    <citation type="submission" date="2023-11" db="UniProtKB">
        <authorList>
            <consortium name="WormBaseParasite"/>
        </authorList>
    </citation>
    <scope>IDENTIFICATION</scope>
</reference>
<evidence type="ECO:0000256" key="7">
    <source>
        <dbReference type="RuleBase" id="RU000570"/>
    </source>
</evidence>
<organism evidence="8 9">
    <name type="scientific">Schistosoma mattheei</name>
    <dbReference type="NCBI Taxonomy" id="31246"/>
    <lineage>
        <taxon>Eukaryota</taxon>
        <taxon>Metazoa</taxon>
        <taxon>Spiralia</taxon>
        <taxon>Lophotrochozoa</taxon>
        <taxon>Platyhelminthes</taxon>
        <taxon>Trematoda</taxon>
        <taxon>Digenea</taxon>
        <taxon>Strigeidida</taxon>
        <taxon>Schistosomatoidea</taxon>
        <taxon>Schistosomatidae</taxon>
        <taxon>Schistosoma</taxon>
    </lineage>
</organism>
<accession>A0AA85BWJ8</accession>
<dbReference type="InterPro" id="IPR052143">
    <property type="entry name" value="Mitoribosomal_bL36m"/>
</dbReference>
<evidence type="ECO:0000313" key="8">
    <source>
        <dbReference type="Proteomes" id="UP000050791"/>
    </source>
</evidence>
<proteinExistence type="inferred from homology"/>
<dbReference type="PANTHER" id="PTHR46909">
    <property type="entry name" value="39S RIBOSOMAL PROTEIN L36, MITOCHONDRIAL"/>
    <property type="match status" value="1"/>
</dbReference>
<evidence type="ECO:0000256" key="4">
    <source>
        <dbReference type="ARBA" id="ARBA00022980"/>
    </source>
</evidence>
<dbReference type="GO" id="GO:0005762">
    <property type="term" value="C:mitochondrial large ribosomal subunit"/>
    <property type="evidence" value="ECO:0007669"/>
    <property type="project" value="TreeGrafter"/>
</dbReference>
<comment type="similarity">
    <text evidence="2 7">Belongs to the bacterial ribosomal protein bL36 family.</text>
</comment>
<evidence type="ECO:0000256" key="5">
    <source>
        <dbReference type="ARBA" id="ARBA00023128"/>
    </source>
</evidence>
<dbReference type="InterPro" id="IPR000473">
    <property type="entry name" value="Ribosomal_bL36"/>
</dbReference>
<dbReference type="GO" id="GO:0006412">
    <property type="term" value="P:translation"/>
    <property type="evidence" value="ECO:0007669"/>
    <property type="project" value="InterPro"/>
</dbReference>
<keyword evidence="3" id="KW-0809">Transit peptide</keyword>
<dbReference type="NCBIfam" id="TIGR01022">
    <property type="entry name" value="rpmJ_bact"/>
    <property type="match status" value="1"/>
</dbReference>
<dbReference type="SUPFAM" id="SSF57840">
    <property type="entry name" value="Ribosomal protein L36"/>
    <property type="match status" value="1"/>
</dbReference>
<dbReference type="WBParaSite" id="SMTH1_8170.2">
    <property type="protein sequence ID" value="SMTH1_8170.2"/>
    <property type="gene ID" value="SMTH1_8170"/>
</dbReference>
<evidence type="ECO:0000256" key="3">
    <source>
        <dbReference type="ARBA" id="ARBA00022946"/>
    </source>
</evidence>
<protein>
    <recommendedName>
        <fullName evidence="7">Ribosomal protein</fullName>
    </recommendedName>
</protein>
<dbReference type="PANTHER" id="PTHR46909:SF1">
    <property type="entry name" value="LARGE RIBOSOMAL SUBUNIT PROTEIN BL36M"/>
    <property type="match status" value="1"/>
</dbReference>
<evidence type="ECO:0000256" key="6">
    <source>
        <dbReference type="ARBA" id="ARBA00023274"/>
    </source>
</evidence>
<evidence type="ECO:0000313" key="9">
    <source>
        <dbReference type="WBParaSite" id="SMTH1_8170.2"/>
    </source>
</evidence>
<keyword evidence="4 7" id="KW-0689">Ribosomal protein</keyword>
<dbReference type="GO" id="GO:0003735">
    <property type="term" value="F:structural constituent of ribosome"/>
    <property type="evidence" value="ECO:0007669"/>
    <property type="project" value="InterPro"/>
</dbReference>
<dbReference type="AlphaFoldDB" id="A0AA85BWJ8"/>
<keyword evidence="5" id="KW-0496">Mitochondrion</keyword>
<dbReference type="Proteomes" id="UP000050791">
    <property type="component" value="Unassembled WGS sequence"/>
</dbReference>
<name>A0AA85BWJ8_9TREM</name>
<comment type="subcellular location">
    <subcellularLocation>
        <location evidence="1">Mitochondrion</location>
    </subcellularLocation>
</comment>